<dbReference type="InterPro" id="IPR043519">
    <property type="entry name" value="NT_sf"/>
</dbReference>
<reference evidence="4" key="3">
    <citation type="submission" date="2025-09" db="UniProtKB">
        <authorList>
            <consortium name="Ensembl"/>
        </authorList>
    </citation>
    <scope>IDENTIFICATION</scope>
</reference>
<dbReference type="Proteomes" id="UP000007648">
    <property type="component" value="Unassembled WGS sequence"/>
</dbReference>
<keyword evidence="1" id="KW-0808">Transferase</keyword>
<reference evidence="4 5" key="1">
    <citation type="journal article" date="2011" name="Proc. Natl. Acad. Sci. U.S.A.">
        <title>Genetic diversity and population structure of the endangered marsupial Sarcophilus harrisii (Tasmanian devil).</title>
        <authorList>
            <person name="Miller W."/>
            <person name="Hayes V.M."/>
            <person name="Ratan A."/>
            <person name="Petersen D.C."/>
            <person name="Wittekindt N.E."/>
            <person name="Miller J."/>
            <person name="Walenz B."/>
            <person name="Knight J."/>
            <person name="Qi J."/>
            <person name="Zhao F."/>
            <person name="Wang Q."/>
            <person name="Bedoya-Reina O.C."/>
            <person name="Katiyar N."/>
            <person name="Tomsho L.P."/>
            <person name="Kasson L.M."/>
            <person name="Hardie R.A."/>
            <person name="Woodbridge P."/>
            <person name="Tindall E.A."/>
            <person name="Bertelsen M.F."/>
            <person name="Dixon D."/>
            <person name="Pyecroft S."/>
            <person name="Helgen K.M."/>
            <person name="Lesk A.M."/>
            <person name="Pringle T.H."/>
            <person name="Patterson N."/>
            <person name="Zhang Y."/>
            <person name="Kreiss A."/>
            <person name="Woods G.M."/>
            <person name="Jones M.E."/>
            <person name="Schuster S.C."/>
        </authorList>
    </citation>
    <scope>NUCLEOTIDE SEQUENCE [LARGE SCALE GENOMIC DNA]</scope>
</reference>
<evidence type="ECO:0000256" key="1">
    <source>
        <dbReference type="ARBA" id="ARBA00022679"/>
    </source>
</evidence>
<organism evidence="4 5">
    <name type="scientific">Sarcophilus harrisii</name>
    <name type="common">Tasmanian devil</name>
    <name type="synonym">Sarcophilus laniarius</name>
    <dbReference type="NCBI Taxonomy" id="9305"/>
    <lineage>
        <taxon>Eukaryota</taxon>
        <taxon>Metazoa</taxon>
        <taxon>Chordata</taxon>
        <taxon>Craniata</taxon>
        <taxon>Vertebrata</taxon>
        <taxon>Euteleostomi</taxon>
        <taxon>Mammalia</taxon>
        <taxon>Metatheria</taxon>
        <taxon>Dasyuromorphia</taxon>
        <taxon>Dasyuridae</taxon>
        <taxon>Sarcophilus</taxon>
    </lineage>
</organism>
<dbReference type="GO" id="GO:0016779">
    <property type="term" value="F:nucleotidyltransferase activity"/>
    <property type="evidence" value="ECO:0007669"/>
    <property type="project" value="UniProtKB-KW"/>
</dbReference>
<sequence length="61" mass="7100">MEERNIRNYFLEKSFIINKYSVCALRDPGVAGKPIPVKSERAIFDHMEVEILIKAWAYIGE</sequence>
<evidence type="ECO:0000313" key="5">
    <source>
        <dbReference type="Proteomes" id="UP000007648"/>
    </source>
</evidence>
<dbReference type="InterPro" id="IPR037160">
    <property type="entry name" value="DNA_Pol_thumb_sf"/>
</dbReference>
<name>A0A7N4NPN2_SARHA</name>
<dbReference type="InParanoid" id="A0A7N4NPN2"/>
<evidence type="ECO:0000259" key="3">
    <source>
        <dbReference type="Pfam" id="PF14791"/>
    </source>
</evidence>
<evidence type="ECO:0000256" key="2">
    <source>
        <dbReference type="ARBA" id="ARBA00022695"/>
    </source>
</evidence>
<dbReference type="Ensembl" id="ENSSHAT00000034155.1">
    <property type="protein sequence ID" value="ENSSHAP00000026275.1"/>
    <property type="gene ID" value="ENSSHAG00000024641.1"/>
</dbReference>
<dbReference type="SUPFAM" id="SSF81301">
    <property type="entry name" value="Nucleotidyltransferase"/>
    <property type="match status" value="1"/>
</dbReference>
<dbReference type="AlphaFoldDB" id="A0A7N4NPN2"/>
<keyword evidence="2" id="KW-0548">Nucleotidyltransferase</keyword>
<dbReference type="Gene3D" id="3.30.210.10">
    <property type="entry name" value="DNA polymerase, thumb domain"/>
    <property type="match status" value="1"/>
</dbReference>
<evidence type="ECO:0000313" key="4">
    <source>
        <dbReference type="Ensembl" id="ENSSHAP00000026275.1"/>
    </source>
</evidence>
<proteinExistence type="predicted"/>
<accession>A0A7N4NPN2</accession>
<protein>
    <recommendedName>
        <fullName evidence="3">DNA polymerase beta thumb domain-containing protein</fullName>
    </recommendedName>
</protein>
<dbReference type="InterPro" id="IPR029398">
    <property type="entry name" value="PolB_thumb"/>
</dbReference>
<feature type="domain" description="DNA polymerase beta thumb" evidence="3">
    <location>
        <begin position="3"/>
        <end position="51"/>
    </location>
</feature>
<dbReference type="Pfam" id="PF14791">
    <property type="entry name" value="DNA_pol_B_thumb"/>
    <property type="match status" value="1"/>
</dbReference>
<keyword evidence="5" id="KW-1185">Reference proteome</keyword>
<reference evidence="4" key="2">
    <citation type="submission" date="2025-08" db="UniProtKB">
        <authorList>
            <consortium name="Ensembl"/>
        </authorList>
    </citation>
    <scope>IDENTIFICATION</scope>
</reference>